<dbReference type="InterPro" id="IPR025158">
    <property type="entry name" value="Mg_chelat-rel_C"/>
</dbReference>
<dbReference type="Proteomes" id="UP001209694">
    <property type="component" value="Unassembled WGS sequence"/>
</dbReference>
<dbReference type="PANTHER" id="PTHR32039:SF7">
    <property type="entry name" value="COMPETENCE PROTEIN COMM"/>
    <property type="match status" value="1"/>
</dbReference>
<name>A0AAW5V9T2_9LEPT</name>
<dbReference type="InterPro" id="IPR014721">
    <property type="entry name" value="Ribsml_uS5_D2-typ_fold_subgr"/>
</dbReference>
<dbReference type="Pfam" id="PF01078">
    <property type="entry name" value="Mg_chelatase"/>
    <property type="match status" value="1"/>
</dbReference>
<dbReference type="EMBL" id="JAMQQD010000003">
    <property type="protein sequence ID" value="MCW7515627.1"/>
    <property type="molecule type" value="Genomic_DNA"/>
</dbReference>
<feature type="domain" description="Mg chelatase-related protein C-terminal" evidence="2">
    <location>
        <begin position="445"/>
        <end position="489"/>
    </location>
</feature>
<dbReference type="GO" id="GO:0005524">
    <property type="term" value="F:ATP binding"/>
    <property type="evidence" value="ECO:0007669"/>
    <property type="project" value="UniProtKB-KW"/>
</dbReference>
<dbReference type="InterPro" id="IPR000523">
    <property type="entry name" value="Mg_chelatse_chII-like_cat_dom"/>
</dbReference>
<sequence>MKSLFYFLDQKRFILPLFNVGPKRAEVGSLLYEWNGTKEIQVEVGIRRGFPHFQILGNVTQETKEARDRIRLAIEASSYDFPIETIIINVKPTHIQKKKVCLDLAVAVGILQATDQIQIPDPNILYLGNLGLDGSLLGGKELLPFLWQREREENKILCVPTSLRFFPLPEGEYYFLSHLQGLESIGKQKPEIRNQTFETNESLFWEEVLLNPYQMKVFQGLLYAILGNHHSILLGSPGVGKTMLHRLLEPLLPPRNPSISKLSGSWSTKGDFEVPSNKPAFRSPHHSTTEVGLIGGGLPYQPGEITKAEGGILFLDEALEFKDRILESLRMPMEDSYLEITRMNEVTKIKTDFTLLLSSNPCPCGNYQSQNHCHCSLQKIRLYLQKISGAFIDRITVFQTLFETSEDRNIRLEEIRLKKIVKERFRFRKEKTIPTGEPLSILKQLEMGKDTKHLSLRKKKQIVSLARTIADWNLSPRTKEVHIQEALDYTLGYQWIYSLG</sequence>
<dbReference type="SUPFAM" id="SSF52540">
    <property type="entry name" value="P-loop containing nucleoside triphosphate hydrolases"/>
    <property type="match status" value="1"/>
</dbReference>
<evidence type="ECO:0000259" key="2">
    <source>
        <dbReference type="Pfam" id="PF13335"/>
    </source>
</evidence>
<proteinExistence type="predicted"/>
<comment type="caution">
    <text evidence="3">The sequence shown here is derived from an EMBL/GenBank/DDBJ whole genome shotgun (WGS) entry which is preliminary data.</text>
</comment>
<feature type="domain" description="Magnesium chelatase ChlI-like catalytic" evidence="1">
    <location>
        <begin position="219"/>
        <end position="400"/>
    </location>
</feature>
<dbReference type="InterPro" id="IPR045006">
    <property type="entry name" value="CHLI-like"/>
</dbReference>
<dbReference type="Pfam" id="PF13541">
    <property type="entry name" value="ChlI"/>
    <property type="match status" value="1"/>
</dbReference>
<dbReference type="SUPFAM" id="SSF54211">
    <property type="entry name" value="Ribosomal protein S5 domain 2-like"/>
    <property type="match status" value="1"/>
</dbReference>
<keyword evidence="3" id="KW-0067">ATP-binding</keyword>
<dbReference type="InterPro" id="IPR027417">
    <property type="entry name" value="P-loop_NTPase"/>
</dbReference>
<dbReference type="AlphaFoldDB" id="A0AAW5V9T2"/>
<accession>A0AAW5V9T2</accession>
<dbReference type="Gene3D" id="3.40.50.300">
    <property type="entry name" value="P-loop containing nucleotide triphosphate hydrolases"/>
    <property type="match status" value="1"/>
</dbReference>
<gene>
    <name evidence="3" type="ORF">ND810_10720</name>
</gene>
<evidence type="ECO:0000313" key="3">
    <source>
        <dbReference type="EMBL" id="MCW7515627.1"/>
    </source>
</evidence>
<organism evidence="3 4">
    <name type="scientific">Leptospira levettii</name>
    <dbReference type="NCBI Taxonomy" id="2023178"/>
    <lineage>
        <taxon>Bacteria</taxon>
        <taxon>Pseudomonadati</taxon>
        <taxon>Spirochaetota</taxon>
        <taxon>Spirochaetia</taxon>
        <taxon>Leptospirales</taxon>
        <taxon>Leptospiraceae</taxon>
        <taxon>Leptospira</taxon>
    </lineage>
</organism>
<protein>
    <submittedName>
        <fullName evidence="3">ATP-binding protein</fullName>
    </submittedName>
</protein>
<dbReference type="PANTHER" id="PTHR32039">
    <property type="entry name" value="MAGNESIUM-CHELATASE SUBUNIT CHLI"/>
    <property type="match status" value="1"/>
</dbReference>
<evidence type="ECO:0000259" key="1">
    <source>
        <dbReference type="Pfam" id="PF01078"/>
    </source>
</evidence>
<dbReference type="InterPro" id="IPR020568">
    <property type="entry name" value="Ribosomal_Su5_D2-typ_SF"/>
</dbReference>
<dbReference type="RefSeq" id="WP_265356127.1">
    <property type="nucleotide sequence ID" value="NZ_JAMQPS010000002.1"/>
</dbReference>
<dbReference type="Pfam" id="PF13335">
    <property type="entry name" value="Mg_chelatase_C"/>
    <property type="match status" value="1"/>
</dbReference>
<reference evidence="3" key="1">
    <citation type="submission" date="2022-06" db="EMBL/GenBank/DDBJ databases">
        <title>Leptospira isolates from biofilms formed at urban environments.</title>
        <authorList>
            <person name="Ribeiro P.S."/>
            <person name="Sousa T."/>
            <person name="Carvalho N."/>
            <person name="Aburjaile F."/>
            <person name="Neves F."/>
            <person name="Oliveira D."/>
            <person name="Blanco L."/>
            <person name="Lima J."/>
            <person name="Costa F."/>
            <person name="Brenig B."/>
            <person name="Soares S."/>
            <person name="Ramos R."/>
            <person name="Goes-Neto A."/>
            <person name="Matiuzzi M."/>
            <person name="Azevedo V."/>
            <person name="Ristow P."/>
        </authorList>
    </citation>
    <scope>NUCLEOTIDE SEQUENCE</scope>
    <source>
        <strain evidence="3">VSF7</strain>
    </source>
</reference>
<evidence type="ECO:0000313" key="4">
    <source>
        <dbReference type="Proteomes" id="UP001209694"/>
    </source>
</evidence>
<keyword evidence="3" id="KW-0547">Nucleotide-binding</keyword>
<dbReference type="Gene3D" id="3.30.230.10">
    <property type="match status" value="1"/>
</dbReference>